<organism evidence="2 3">
    <name type="scientific">Tamlana crocina</name>
    <dbReference type="NCBI Taxonomy" id="393006"/>
    <lineage>
        <taxon>Bacteria</taxon>
        <taxon>Pseudomonadati</taxon>
        <taxon>Bacteroidota</taxon>
        <taxon>Flavobacteriia</taxon>
        <taxon>Flavobacteriales</taxon>
        <taxon>Flavobacteriaceae</taxon>
        <taxon>Tamlana</taxon>
    </lineage>
</organism>
<dbReference type="PANTHER" id="PTHR30164">
    <property type="entry name" value="MTFA PEPTIDASE"/>
    <property type="match status" value="1"/>
</dbReference>
<keyword evidence="1" id="KW-0472">Membrane</keyword>
<dbReference type="InterPro" id="IPR042252">
    <property type="entry name" value="MtfA_N"/>
</dbReference>
<accession>A0ABX1DEN1</accession>
<evidence type="ECO:0000313" key="2">
    <source>
        <dbReference type="EMBL" id="NJX16174.1"/>
    </source>
</evidence>
<keyword evidence="3" id="KW-1185">Reference proteome</keyword>
<dbReference type="PANTHER" id="PTHR30164:SF2">
    <property type="entry name" value="PROTEIN MTFA"/>
    <property type="match status" value="1"/>
</dbReference>
<dbReference type="CDD" id="cd20170">
    <property type="entry name" value="Peptidase_M90-like"/>
    <property type="match status" value="1"/>
</dbReference>
<dbReference type="InterPro" id="IPR024079">
    <property type="entry name" value="MetalloPept_cat_dom_sf"/>
</dbReference>
<dbReference type="Gene3D" id="1.10.472.150">
    <property type="entry name" value="Glucose-regulated metallo-peptidase M90, N-terminal domain"/>
    <property type="match status" value="1"/>
</dbReference>
<dbReference type="Pfam" id="PF06167">
    <property type="entry name" value="Peptidase_M90"/>
    <property type="match status" value="1"/>
</dbReference>
<dbReference type="Gene3D" id="3.40.390.10">
    <property type="entry name" value="Collagenase (Catalytic Domain)"/>
    <property type="match status" value="1"/>
</dbReference>
<keyword evidence="1" id="KW-1133">Transmembrane helix</keyword>
<name>A0ABX1DEN1_9FLAO</name>
<reference evidence="2 3" key="1">
    <citation type="submission" date="2020-03" db="EMBL/GenBank/DDBJ databases">
        <title>Tamlana sp. nov, isolated from XXX.</title>
        <authorList>
            <person name="Cao W.R."/>
        </authorList>
    </citation>
    <scope>NUCLEOTIDE SEQUENCE [LARGE SCALE GENOMIC DNA]</scope>
    <source>
        <strain evidence="2 3">HST1-43</strain>
    </source>
</reference>
<comment type="caution">
    <text evidence="2">The sequence shown here is derived from an EMBL/GenBank/DDBJ whole genome shotgun (WGS) entry which is preliminary data.</text>
</comment>
<evidence type="ECO:0000256" key="1">
    <source>
        <dbReference type="SAM" id="Phobius"/>
    </source>
</evidence>
<dbReference type="EMBL" id="JAAVJS010000016">
    <property type="protein sequence ID" value="NJX16174.1"/>
    <property type="molecule type" value="Genomic_DNA"/>
</dbReference>
<proteinExistence type="predicted"/>
<dbReference type="Proteomes" id="UP000760545">
    <property type="component" value="Unassembled WGS sequence"/>
</dbReference>
<dbReference type="RefSeq" id="WP_167918551.1">
    <property type="nucleotide sequence ID" value="NZ_JAAVJS010000016.1"/>
</dbReference>
<dbReference type="SUPFAM" id="SSF55486">
    <property type="entry name" value="Metalloproteases ('zincins'), catalytic domain"/>
    <property type="match status" value="1"/>
</dbReference>
<sequence length="289" mass="33906">MLIDQSALHSFIGYFILGLLVCGVVVLLLIYIRRVITAILDSAETLYASISKRPLFVHFYLFKRKLNIEQIRILENHFTFYNRLDAKYKRYFRHRVATFIKKKNFQGKEGFVITEEVKVLVSATAVMLTFGFRKYLIDYVKFILVYPTKYFSQINKTYHKGEYNAQLETLVLSWDNFQEGFRIEDDKLNLGIHEFAHAIHYSSIKQEDINSIIFVDTFNELREELAVNRHLKNELVSSNLIRSYALTNDAELLAVVIETFIEAPQAFLGLFPEVYGKLRQMLNFDFNGY</sequence>
<keyword evidence="1" id="KW-0812">Transmembrane</keyword>
<dbReference type="InterPro" id="IPR010384">
    <property type="entry name" value="MtfA_fam"/>
</dbReference>
<gene>
    <name evidence="2" type="ORF">HC176_11815</name>
</gene>
<feature type="transmembrane region" description="Helical" evidence="1">
    <location>
        <begin position="12"/>
        <end position="32"/>
    </location>
</feature>
<evidence type="ECO:0000313" key="3">
    <source>
        <dbReference type="Proteomes" id="UP000760545"/>
    </source>
</evidence>
<protein>
    <submittedName>
        <fullName evidence="2">Zinc-dependent peptidase</fullName>
    </submittedName>
</protein>